<feature type="region of interest" description="Disordered" evidence="6">
    <location>
        <begin position="362"/>
        <end position="383"/>
    </location>
</feature>
<evidence type="ECO:0000256" key="4">
    <source>
        <dbReference type="ARBA" id="ARBA00038858"/>
    </source>
</evidence>
<dbReference type="Pfam" id="PF02350">
    <property type="entry name" value="Epimerase_2"/>
    <property type="match status" value="1"/>
</dbReference>
<comment type="catalytic activity">
    <reaction evidence="2">
        <text>UDP-N-acetyl-alpha-D-glucosamine = UDP-N-acetyl-alpha-D-mannosamine</text>
        <dbReference type="Rhea" id="RHEA:17213"/>
        <dbReference type="ChEBI" id="CHEBI:57705"/>
        <dbReference type="ChEBI" id="CHEBI:68623"/>
        <dbReference type="EC" id="5.1.3.14"/>
    </reaction>
</comment>
<sequence>MYDSRVALVVGTRPEAIKLAPLAKALIERGIASRLILTGQHPNLRASEYGMPDLPTVGLSCAGLPDPNAHAGTVARSIGQALDGIRLVIVQGDTSSAVGGGLGAAQTGVPVAHVEAGLRSHDRRDPWPEEDFRIAIDAMATLLFAPTVLNAANLRRERVRGRISLTGNTGIDVLLDRIRGLRPATTDPCRKRLLVTCHRRESWEALPAIASSLIALARRSDVAIALVLHPNQRVAGEMVRLLGRTPNLDLRPPCGHVEILQLMRDSDLILSDSGGIQEEAPALGIPLLVLRDRTERPEGISSGNAVLVGRDPERIYATASALLDSTDVLASMSTPNLPYGDGAASKRIAQAIEDWLATEPCPNVRSSEPRSPSLLSVTAQVAQ</sequence>
<name>A0ABX6T3I8_9SPHN</name>
<organism evidence="8 9">
    <name type="scientific">Sphingomonas daechungensis</name>
    <dbReference type="NCBI Taxonomy" id="1176646"/>
    <lineage>
        <taxon>Bacteria</taxon>
        <taxon>Pseudomonadati</taxon>
        <taxon>Pseudomonadota</taxon>
        <taxon>Alphaproteobacteria</taxon>
        <taxon>Sphingomonadales</taxon>
        <taxon>Sphingomonadaceae</taxon>
        <taxon>Sphingomonas</taxon>
    </lineage>
</organism>
<dbReference type="SUPFAM" id="SSF53756">
    <property type="entry name" value="UDP-Glycosyltransferase/glycogen phosphorylase"/>
    <property type="match status" value="1"/>
</dbReference>
<evidence type="ECO:0000259" key="7">
    <source>
        <dbReference type="Pfam" id="PF02350"/>
    </source>
</evidence>
<feature type="compositionally biased region" description="Low complexity" evidence="6">
    <location>
        <begin position="364"/>
        <end position="377"/>
    </location>
</feature>
<dbReference type="CDD" id="cd03786">
    <property type="entry name" value="GTB_UDP-GlcNAc_2-Epimerase"/>
    <property type="match status" value="1"/>
</dbReference>
<comment type="similarity">
    <text evidence="3 5">Belongs to the UDP-N-acetylglucosamine 2-epimerase family.</text>
</comment>
<dbReference type="InterPro" id="IPR003331">
    <property type="entry name" value="UDP_GlcNAc_Epimerase_2_dom"/>
</dbReference>
<dbReference type="RefSeq" id="WP_187715786.1">
    <property type="nucleotide sequence ID" value="NZ_BAABJC010000001.1"/>
</dbReference>
<dbReference type="Gene3D" id="3.40.50.2000">
    <property type="entry name" value="Glycogen Phosphorylase B"/>
    <property type="match status" value="2"/>
</dbReference>
<dbReference type="EMBL" id="CP060780">
    <property type="protein sequence ID" value="QNP44365.1"/>
    <property type="molecule type" value="Genomic_DNA"/>
</dbReference>
<evidence type="ECO:0000313" key="9">
    <source>
        <dbReference type="Proteomes" id="UP000516134"/>
    </source>
</evidence>
<dbReference type="InterPro" id="IPR029767">
    <property type="entry name" value="WecB-like"/>
</dbReference>
<gene>
    <name evidence="8" type="primary">wecB</name>
    <name evidence="8" type="ORF">H9L15_04365</name>
</gene>
<evidence type="ECO:0000313" key="8">
    <source>
        <dbReference type="EMBL" id="QNP44365.1"/>
    </source>
</evidence>
<dbReference type="Proteomes" id="UP000516134">
    <property type="component" value="Chromosome"/>
</dbReference>
<evidence type="ECO:0000256" key="5">
    <source>
        <dbReference type="RuleBase" id="RU003513"/>
    </source>
</evidence>
<accession>A0ABX6T3I8</accession>
<protein>
    <recommendedName>
        <fullName evidence="4">UDP-N-acetylglucosamine 2-epimerase (non-hydrolyzing)</fullName>
        <ecNumber evidence="4">5.1.3.14</ecNumber>
    </recommendedName>
</protein>
<evidence type="ECO:0000256" key="6">
    <source>
        <dbReference type="SAM" id="MobiDB-lite"/>
    </source>
</evidence>
<keyword evidence="1 5" id="KW-0413">Isomerase</keyword>
<dbReference type="GO" id="GO:0008761">
    <property type="term" value="F:UDP-N-acetylglucosamine 2-epimerase activity"/>
    <property type="evidence" value="ECO:0007669"/>
    <property type="project" value="UniProtKB-EC"/>
</dbReference>
<feature type="domain" description="UDP-N-acetylglucosamine 2-epimerase" evidence="7">
    <location>
        <begin position="30"/>
        <end position="353"/>
    </location>
</feature>
<dbReference type="PANTHER" id="PTHR43174:SF2">
    <property type="entry name" value="UDP-N-ACETYLGLUCOSAMINE 2-EPIMERASE"/>
    <property type="match status" value="1"/>
</dbReference>
<reference evidence="8 9" key="1">
    <citation type="submission" date="2020-08" db="EMBL/GenBank/DDBJ databases">
        <title>Genome sequence of Sphingomonas daechungensis KACC 18115T.</title>
        <authorList>
            <person name="Hyun D.-W."/>
            <person name="Bae J.-W."/>
        </authorList>
    </citation>
    <scope>NUCLEOTIDE SEQUENCE [LARGE SCALE GENOMIC DNA]</scope>
    <source>
        <strain evidence="8 9">KACC 18115</strain>
    </source>
</reference>
<dbReference type="NCBIfam" id="TIGR00236">
    <property type="entry name" value="wecB"/>
    <property type="match status" value="1"/>
</dbReference>
<evidence type="ECO:0000256" key="2">
    <source>
        <dbReference type="ARBA" id="ARBA00036080"/>
    </source>
</evidence>
<evidence type="ECO:0000256" key="3">
    <source>
        <dbReference type="ARBA" id="ARBA00038209"/>
    </source>
</evidence>
<keyword evidence="9" id="KW-1185">Reference proteome</keyword>
<proteinExistence type="inferred from homology"/>
<evidence type="ECO:0000256" key="1">
    <source>
        <dbReference type="ARBA" id="ARBA00023235"/>
    </source>
</evidence>
<dbReference type="EC" id="5.1.3.14" evidence="4"/>
<dbReference type="PANTHER" id="PTHR43174">
    <property type="entry name" value="UDP-N-ACETYLGLUCOSAMINE 2-EPIMERASE"/>
    <property type="match status" value="1"/>
</dbReference>